<evidence type="ECO:0000256" key="1">
    <source>
        <dbReference type="ARBA" id="ARBA00007274"/>
    </source>
</evidence>
<name>F0R2P3_PHOSB</name>
<protein>
    <recommendedName>
        <fullName evidence="6">Nodulation protein L</fullName>
    </recommendedName>
</protein>
<comment type="similarity">
    <text evidence="1">Belongs to the transferase hexapeptide repeat family.</text>
</comment>
<dbReference type="eggNOG" id="COG0110">
    <property type="taxonomic scope" value="Bacteria"/>
</dbReference>
<dbReference type="HOGENOM" id="CLU_051638_3_2_10"/>
<evidence type="ECO:0000256" key="3">
    <source>
        <dbReference type="ARBA" id="ARBA00022737"/>
    </source>
</evidence>
<dbReference type="FunFam" id="2.160.10.10:FF:000025">
    <property type="entry name" value="Hexapeptide-repeat containing-acetyltransferase"/>
    <property type="match status" value="1"/>
</dbReference>
<dbReference type="SMART" id="SM01266">
    <property type="entry name" value="Mac"/>
    <property type="match status" value="1"/>
</dbReference>
<dbReference type="PROSITE" id="PS00101">
    <property type="entry name" value="HEXAPEP_TRANSFERASES"/>
    <property type="match status" value="1"/>
</dbReference>
<keyword evidence="3" id="KW-0677">Repeat</keyword>
<dbReference type="RefSeq" id="WP_013616889.1">
    <property type="nucleotide sequence ID" value="NC_015164.1"/>
</dbReference>
<keyword evidence="4 8" id="KW-0012">Acyltransferase</keyword>
<dbReference type="InterPro" id="IPR051159">
    <property type="entry name" value="Hexapeptide_acetyltransf"/>
</dbReference>
<reference evidence="8 9" key="1">
    <citation type="journal article" date="2011" name="Stand. Genomic Sci.">
        <title>Complete genome sequence of Bacteroides salanitronis type strain (BL78).</title>
        <authorList>
            <person name="Gronow S."/>
            <person name="Held B."/>
            <person name="Lucas S."/>
            <person name="Lapidus A."/>
            <person name="Del Rio T.G."/>
            <person name="Nolan M."/>
            <person name="Tice H."/>
            <person name="Deshpande S."/>
            <person name="Cheng J.F."/>
            <person name="Pitluck S."/>
            <person name="Liolios K."/>
            <person name="Pagani I."/>
            <person name="Ivanova N."/>
            <person name="Mavromatis K."/>
            <person name="Pati A."/>
            <person name="Tapia R."/>
            <person name="Han C."/>
            <person name="Goodwin L."/>
            <person name="Chen A."/>
            <person name="Palaniappan K."/>
            <person name="Land M."/>
            <person name="Hauser L."/>
            <person name="Chang Y.J."/>
            <person name="Jeffries C.D."/>
            <person name="Brambilla E.M."/>
            <person name="Rohde M."/>
            <person name="Goker M."/>
            <person name="Detter J.C."/>
            <person name="Woyke T."/>
            <person name="Bristow J."/>
            <person name="Markowitz V."/>
            <person name="Hugenholtz P."/>
            <person name="Kyrpides N.C."/>
            <person name="Klenk H.P."/>
            <person name="Eisen J.A."/>
        </authorList>
    </citation>
    <scope>NUCLEOTIDE SEQUENCE [LARGE SCALE GENOMIC DNA]</scope>
    <source>
        <strain evidence="8 9">DSM 18170</strain>
    </source>
</reference>
<organism evidence="8 9">
    <name type="scientific">Phocaeicola salanitronis (strain DSM 18170 / JCM 13657 / CCUG 60908 / BL78)</name>
    <name type="common">Bacteroides salanitronis</name>
    <dbReference type="NCBI Taxonomy" id="667015"/>
    <lineage>
        <taxon>Bacteria</taxon>
        <taxon>Pseudomonadati</taxon>
        <taxon>Bacteroidota</taxon>
        <taxon>Bacteroidia</taxon>
        <taxon>Bacteroidales</taxon>
        <taxon>Bacteroidaceae</taxon>
        <taxon>Phocaeicola</taxon>
    </lineage>
</organism>
<dbReference type="InterPro" id="IPR001451">
    <property type="entry name" value="Hexapep"/>
</dbReference>
<dbReference type="Proteomes" id="UP000007486">
    <property type="component" value="Chromosome"/>
</dbReference>
<dbReference type="InterPro" id="IPR018357">
    <property type="entry name" value="Hexapep_transf_CS"/>
</dbReference>
<keyword evidence="2 8" id="KW-0808">Transferase</keyword>
<evidence type="ECO:0000259" key="7">
    <source>
        <dbReference type="SMART" id="SM01266"/>
    </source>
</evidence>
<dbReference type="AlphaFoldDB" id="F0R2P3"/>
<evidence type="ECO:0000313" key="8">
    <source>
        <dbReference type="EMBL" id="ADY35438.1"/>
    </source>
</evidence>
<dbReference type="GO" id="GO:0008374">
    <property type="term" value="F:O-acyltransferase activity"/>
    <property type="evidence" value="ECO:0007669"/>
    <property type="project" value="TreeGrafter"/>
</dbReference>
<dbReference type="PANTHER" id="PTHR23416">
    <property type="entry name" value="SIALIC ACID SYNTHASE-RELATED"/>
    <property type="match status" value="1"/>
</dbReference>
<dbReference type="CDD" id="cd03357">
    <property type="entry name" value="LbH_MAT_GAT"/>
    <property type="match status" value="1"/>
</dbReference>
<proteinExistence type="inferred from homology"/>
<dbReference type="InterPro" id="IPR024688">
    <property type="entry name" value="Mac_dom"/>
</dbReference>
<dbReference type="STRING" id="667015.Bacsa_0845"/>
<evidence type="ECO:0000256" key="5">
    <source>
        <dbReference type="ARBA" id="ARBA00055587"/>
    </source>
</evidence>
<sequence>MDSELKKCLSGEWYDCHAPVFIEFKRKTYRLLLKYNALPYESREERRAVLKEMLGSIGEKVSVGNPFVCDYGCNIHIGNNVSINTGCTLVDCNKITIGNNVLIAPNVQIYTATHPIELNERLTPVETPDGIEYVRHTYALPVTIEDGCWIGGGVIILPGVTIGKGSVIGAGSVVTKSIPENSLAVGNPCKVIRKINIPHEQD</sequence>
<dbReference type="PANTHER" id="PTHR23416:SF23">
    <property type="entry name" value="ACETYLTRANSFERASE C18B11.09C-RELATED"/>
    <property type="match status" value="1"/>
</dbReference>
<accession>F0R2P3</accession>
<dbReference type="SUPFAM" id="SSF51161">
    <property type="entry name" value="Trimeric LpxA-like enzymes"/>
    <property type="match status" value="1"/>
</dbReference>
<dbReference type="GO" id="GO:0016407">
    <property type="term" value="F:acetyltransferase activity"/>
    <property type="evidence" value="ECO:0007669"/>
    <property type="project" value="InterPro"/>
</dbReference>
<dbReference type="OrthoDB" id="9812571at2"/>
<dbReference type="KEGG" id="bsa:Bacsa_0845"/>
<dbReference type="Pfam" id="PF12464">
    <property type="entry name" value="Mac"/>
    <property type="match status" value="1"/>
</dbReference>
<evidence type="ECO:0000256" key="4">
    <source>
        <dbReference type="ARBA" id="ARBA00023315"/>
    </source>
</evidence>
<dbReference type="Pfam" id="PF00132">
    <property type="entry name" value="Hexapep"/>
    <property type="match status" value="1"/>
</dbReference>
<dbReference type="Gene3D" id="2.160.10.10">
    <property type="entry name" value="Hexapeptide repeat proteins"/>
    <property type="match status" value="1"/>
</dbReference>
<evidence type="ECO:0000256" key="2">
    <source>
        <dbReference type="ARBA" id="ARBA00022679"/>
    </source>
</evidence>
<dbReference type="InterPro" id="IPR011004">
    <property type="entry name" value="Trimer_LpxA-like_sf"/>
</dbReference>
<evidence type="ECO:0000256" key="6">
    <source>
        <dbReference type="ARBA" id="ARBA00067695"/>
    </source>
</evidence>
<evidence type="ECO:0000313" key="9">
    <source>
        <dbReference type="Proteomes" id="UP000007486"/>
    </source>
</evidence>
<feature type="domain" description="Maltose/galactoside acetyltransferase" evidence="7">
    <location>
        <begin position="5"/>
        <end position="59"/>
    </location>
</feature>
<gene>
    <name evidence="8" type="ordered locus">Bacsa_0845</name>
</gene>
<comment type="function">
    <text evidence="5">Acetyltransferase implicated in the O-acetylation of Nod factors.</text>
</comment>
<dbReference type="EMBL" id="CP002530">
    <property type="protein sequence ID" value="ADY35438.1"/>
    <property type="molecule type" value="Genomic_DNA"/>
</dbReference>
<keyword evidence="9" id="KW-1185">Reference proteome</keyword>